<dbReference type="PANTHER" id="PTHR30578">
    <property type="entry name" value="ELECTRON TRANSPORT COMPLEX PROTEIN RNFD"/>
    <property type="match status" value="1"/>
</dbReference>
<protein>
    <recommendedName>
        <fullName evidence="12">RnfABCDGE type electron transport complex subunit D</fullName>
    </recommendedName>
</protein>
<evidence type="ECO:0000313" key="11">
    <source>
        <dbReference type="Proteomes" id="UP000282076"/>
    </source>
</evidence>
<sequence>MKPKIWAKSPKGYVLMIMVAFLGIASYVSHESKGLENALIAVVAAVVADIVCCLFEKRKRIFPDGAVITGVIVSLILSVTSPWYIVASTSVLSILSKHLLAYRKKPVFNPAAIGLLLSVPIFHAQQSWWGAFGDFNALFLLIILVGGYWVAHRIQKFPLVFSYLGAYLIAMFVISVGIVPIGSETLHSGDIFDALRPPFINATLFFALFMLTDPPTSPAKTRDQIIFGMLAAIAGAVVYRLFGGLIYLYIGLLVGNLYQLLRGMIRPQHRAAIRVSE</sequence>
<keyword evidence="3" id="KW-0285">Flavoprotein</keyword>
<feature type="transmembrane region" description="Helical" evidence="9">
    <location>
        <begin position="107"/>
        <end position="125"/>
    </location>
</feature>
<dbReference type="GO" id="GO:0005886">
    <property type="term" value="C:plasma membrane"/>
    <property type="evidence" value="ECO:0007669"/>
    <property type="project" value="TreeGrafter"/>
</dbReference>
<evidence type="ECO:0000256" key="5">
    <source>
        <dbReference type="ARBA" id="ARBA00022692"/>
    </source>
</evidence>
<dbReference type="Proteomes" id="UP000282076">
    <property type="component" value="Unassembled WGS sequence"/>
</dbReference>
<dbReference type="RefSeq" id="WP_120974586.1">
    <property type="nucleotide sequence ID" value="NZ_RBZM01000002.1"/>
</dbReference>
<evidence type="ECO:0000256" key="1">
    <source>
        <dbReference type="ARBA" id="ARBA00022448"/>
    </source>
</evidence>
<keyword evidence="11" id="KW-1185">Reference proteome</keyword>
<name>A0A494Y4J6_9BACL</name>
<keyword evidence="4" id="KW-0288">FMN</keyword>
<evidence type="ECO:0000256" key="2">
    <source>
        <dbReference type="ARBA" id="ARBA00022553"/>
    </source>
</evidence>
<evidence type="ECO:0000256" key="6">
    <source>
        <dbReference type="ARBA" id="ARBA00022967"/>
    </source>
</evidence>
<feature type="transmembrane region" description="Helical" evidence="9">
    <location>
        <begin position="163"/>
        <end position="182"/>
    </location>
</feature>
<evidence type="ECO:0000256" key="4">
    <source>
        <dbReference type="ARBA" id="ARBA00022643"/>
    </source>
</evidence>
<dbReference type="GO" id="GO:0055085">
    <property type="term" value="P:transmembrane transport"/>
    <property type="evidence" value="ECO:0007669"/>
    <property type="project" value="InterPro"/>
</dbReference>
<evidence type="ECO:0000256" key="9">
    <source>
        <dbReference type="SAM" id="Phobius"/>
    </source>
</evidence>
<keyword evidence="6" id="KW-1278">Translocase</keyword>
<feature type="transmembrane region" description="Helical" evidence="9">
    <location>
        <begin position="61"/>
        <end position="77"/>
    </location>
</feature>
<dbReference type="OrthoDB" id="260854at2"/>
<evidence type="ECO:0008006" key="12">
    <source>
        <dbReference type="Google" id="ProtNLM"/>
    </source>
</evidence>
<dbReference type="PANTHER" id="PTHR30578:SF0">
    <property type="entry name" value="ION-TRANSLOCATING OXIDOREDUCTASE COMPLEX SUBUNIT D"/>
    <property type="match status" value="1"/>
</dbReference>
<evidence type="ECO:0000313" key="10">
    <source>
        <dbReference type="EMBL" id="RKP56970.1"/>
    </source>
</evidence>
<dbReference type="EMBL" id="RBZM01000002">
    <property type="protein sequence ID" value="RKP56970.1"/>
    <property type="molecule type" value="Genomic_DNA"/>
</dbReference>
<proteinExistence type="predicted"/>
<accession>A0A494Y4J6</accession>
<dbReference type="InterPro" id="IPR004338">
    <property type="entry name" value="NqrB/RnfD"/>
</dbReference>
<keyword evidence="7 9" id="KW-1133">Transmembrane helix</keyword>
<reference evidence="10 11" key="1">
    <citation type="submission" date="2018-10" db="EMBL/GenBank/DDBJ databases">
        <title>Cohnella sp. M2MS4P-1, whole genome shotgun sequence.</title>
        <authorList>
            <person name="Tuo L."/>
        </authorList>
    </citation>
    <scope>NUCLEOTIDE SEQUENCE [LARGE SCALE GENOMIC DNA]</scope>
    <source>
        <strain evidence="10 11">M2MS4P-1</strain>
    </source>
</reference>
<evidence type="ECO:0000256" key="8">
    <source>
        <dbReference type="ARBA" id="ARBA00023136"/>
    </source>
</evidence>
<dbReference type="AlphaFoldDB" id="A0A494Y4J6"/>
<keyword evidence="1" id="KW-0813">Transport</keyword>
<dbReference type="Pfam" id="PF03116">
    <property type="entry name" value="NQR2_RnfD_RnfE"/>
    <property type="match status" value="2"/>
</dbReference>
<gene>
    <name evidence="10" type="ORF">D7Z26_02995</name>
</gene>
<organism evidence="10 11">
    <name type="scientific">Cohnella endophytica</name>
    <dbReference type="NCBI Taxonomy" id="2419778"/>
    <lineage>
        <taxon>Bacteria</taxon>
        <taxon>Bacillati</taxon>
        <taxon>Bacillota</taxon>
        <taxon>Bacilli</taxon>
        <taxon>Bacillales</taxon>
        <taxon>Paenibacillaceae</taxon>
        <taxon>Cohnella</taxon>
    </lineage>
</organism>
<evidence type="ECO:0000256" key="3">
    <source>
        <dbReference type="ARBA" id="ARBA00022630"/>
    </source>
</evidence>
<evidence type="ECO:0000256" key="7">
    <source>
        <dbReference type="ARBA" id="ARBA00022989"/>
    </source>
</evidence>
<keyword evidence="8 9" id="KW-0472">Membrane</keyword>
<keyword evidence="5 9" id="KW-0812">Transmembrane</keyword>
<comment type="caution">
    <text evidence="10">The sequence shown here is derived from an EMBL/GenBank/DDBJ whole genome shotgun (WGS) entry which is preliminary data.</text>
</comment>
<feature type="transmembrane region" description="Helical" evidence="9">
    <location>
        <begin position="12"/>
        <end position="29"/>
    </location>
</feature>
<keyword evidence="2" id="KW-0597">Phosphoprotein</keyword>
<feature type="transmembrane region" description="Helical" evidence="9">
    <location>
        <begin position="131"/>
        <end position="151"/>
    </location>
</feature>